<keyword evidence="5" id="KW-0804">Transcription</keyword>
<protein>
    <submittedName>
        <fullName evidence="9">GH17182</fullName>
    </submittedName>
</protein>
<dbReference type="STRING" id="7222.B4J1C0"/>
<feature type="domain" description="Nucleolar protein 11 N-terminal" evidence="7">
    <location>
        <begin position="1"/>
        <end position="326"/>
    </location>
</feature>
<dbReference type="OrthoDB" id="6502630at2759"/>
<evidence type="ECO:0000256" key="3">
    <source>
        <dbReference type="ARBA" id="ARBA00023015"/>
    </source>
</evidence>
<reference evidence="9 10" key="1">
    <citation type="journal article" date="2007" name="Nature">
        <title>Evolution of genes and genomes on the Drosophila phylogeny.</title>
        <authorList>
            <consortium name="Drosophila 12 Genomes Consortium"/>
            <person name="Clark A.G."/>
            <person name="Eisen M.B."/>
            <person name="Smith D.R."/>
            <person name="Bergman C.M."/>
            <person name="Oliver B."/>
            <person name="Markow T.A."/>
            <person name="Kaufman T.C."/>
            <person name="Kellis M."/>
            <person name="Gelbart W."/>
            <person name="Iyer V.N."/>
            <person name="Pollard D.A."/>
            <person name="Sackton T.B."/>
            <person name="Larracuente A.M."/>
            <person name="Singh N.D."/>
            <person name="Abad J.P."/>
            <person name="Abt D.N."/>
            <person name="Adryan B."/>
            <person name="Aguade M."/>
            <person name="Akashi H."/>
            <person name="Anderson W.W."/>
            <person name="Aquadro C.F."/>
            <person name="Ardell D.H."/>
            <person name="Arguello R."/>
            <person name="Artieri C.G."/>
            <person name="Barbash D.A."/>
            <person name="Barker D."/>
            <person name="Barsanti P."/>
            <person name="Batterham P."/>
            <person name="Batzoglou S."/>
            <person name="Begun D."/>
            <person name="Bhutkar A."/>
            <person name="Blanco E."/>
            <person name="Bosak S.A."/>
            <person name="Bradley R.K."/>
            <person name="Brand A.D."/>
            <person name="Brent M.R."/>
            <person name="Brooks A.N."/>
            <person name="Brown R.H."/>
            <person name="Butlin R.K."/>
            <person name="Caggese C."/>
            <person name="Calvi B.R."/>
            <person name="Bernardo de Carvalho A."/>
            <person name="Caspi A."/>
            <person name="Castrezana S."/>
            <person name="Celniker S.E."/>
            <person name="Chang J.L."/>
            <person name="Chapple C."/>
            <person name="Chatterji S."/>
            <person name="Chinwalla A."/>
            <person name="Civetta A."/>
            <person name="Clifton S.W."/>
            <person name="Comeron J.M."/>
            <person name="Costello J.C."/>
            <person name="Coyne J.A."/>
            <person name="Daub J."/>
            <person name="David R.G."/>
            <person name="Delcher A.L."/>
            <person name="Delehaunty K."/>
            <person name="Do C.B."/>
            <person name="Ebling H."/>
            <person name="Edwards K."/>
            <person name="Eickbush T."/>
            <person name="Evans J.D."/>
            <person name="Filipski A."/>
            <person name="Findeiss S."/>
            <person name="Freyhult E."/>
            <person name="Fulton L."/>
            <person name="Fulton R."/>
            <person name="Garcia A.C."/>
            <person name="Gardiner A."/>
            <person name="Garfield D.A."/>
            <person name="Garvin B.E."/>
            <person name="Gibson G."/>
            <person name="Gilbert D."/>
            <person name="Gnerre S."/>
            <person name="Godfrey J."/>
            <person name="Good R."/>
            <person name="Gotea V."/>
            <person name="Gravely B."/>
            <person name="Greenberg A.J."/>
            <person name="Griffiths-Jones S."/>
            <person name="Gross S."/>
            <person name="Guigo R."/>
            <person name="Gustafson E.A."/>
            <person name="Haerty W."/>
            <person name="Hahn M.W."/>
            <person name="Halligan D.L."/>
            <person name="Halpern A.L."/>
            <person name="Halter G.M."/>
            <person name="Han M.V."/>
            <person name="Heger A."/>
            <person name="Hillier L."/>
            <person name="Hinrichs A.S."/>
            <person name="Holmes I."/>
            <person name="Hoskins R.A."/>
            <person name="Hubisz M.J."/>
            <person name="Hultmark D."/>
            <person name="Huntley M.A."/>
            <person name="Jaffe D.B."/>
            <person name="Jagadeeshan S."/>
            <person name="Jeck W.R."/>
            <person name="Johnson J."/>
            <person name="Jones C.D."/>
            <person name="Jordan W.C."/>
            <person name="Karpen G.H."/>
            <person name="Kataoka E."/>
            <person name="Keightley P.D."/>
            <person name="Kheradpour P."/>
            <person name="Kirkness E.F."/>
            <person name="Koerich L.B."/>
            <person name="Kristiansen K."/>
            <person name="Kudrna D."/>
            <person name="Kulathinal R.J."/>
            <person name="Kumar S."/>
            <person name="Kwok R."/>
            <person name="Lander E."/>
            <person name="Langley C.H."/>
            <person name="Lapoint R."/>
            <person name="Lazzaro B.P."/>
            <person name="Lee S.J."/>
            <person name="Levesque L."/>
            <person name="Li R."/>
            <person name="Lin C.F."/>
            <person name="Lin M.F."/>
            <person name="Lindblad-Toh K."/>
            <person name="Llopart A."/>
            <person name="Long M."/>
            <person name="Low L."/>
            <person name="Lozovsky E."/>
            <person name="Lu J."/>
            <person name="Luo M."/>
            <person name="Machado C.A."/>
            <person name="Makalowski W."/>
            <person name="Marzo M."/>
            <person name="Matsuda M."/>
            <person name="Matzkin L."/>
            <person name="McAllister B."/>
            <person name="McBride C.S."/>
            <person name="McKernan B."/>
            <person name="McKernan K."/>
            <person name="Mendez-Lago M."/>
            <person name="Minx P."/>
            <person name="Mollenhauer M.U."/>
            <person name="Montooth K."/>
            <person name="Mount S.M."/>
            <person name="Mu X."/>
            <person name="Myers E."/>
            <person name="Negre B."/>
            <person name="Newfeld S."/>
            <person name="Nielsen R."/>
            <person name="Noor M.A."/>
            <person name="O'Grady P."/>
            <person name="Pachter L."/>
            <person name="Papaceit M."/>
            <person name="Parisi M.J."/>
            <person name="Parisi M."/>
            <person name="Parts L."/>
            <person name="Pedersen J.S."/>
            <person name="Pesole G."/>
            <person name="Phillippy A.M."/>
            <person name="Ponting C.P."/>
            <person name="Pop M."/>
            <person name="Porcelli D."/>
            <person name="Powell J.R."/>
            <person name="Prohaska S."/>
            <person name="Pruitt K."/>
            <person name="Puig M."/>
            <person name="Quesneville H."/>
            <person name="Ram K.R."/>
            <person name="Rand D."/>
            <person name="Rasmussen M.D."/>
            <person name="Reed L.K."/>
            <person name="Reenan R."/>
            <person name="Reily A."/>
            <person name="Remington K.A."/>
            <person name="Rieger T.T."/>
            <person name="Ritchie M.G."/>
            <person name="Robin C."/>
            <person name="Rogers Y.H."/>
            <person name="Rohde C."/>
            <person name="Rozas J."/>
            <person name="Rubenfield M.J."/>
            <person name="Ruiz A."/>
            <person name="Russo S."/>
            <person name="Salzberg S.L."/>
            <person name="Sanchez-Gracia A."/>
            <person name="Saranga D.J."/>
            <person name="Sato H."/>
            <person name="Schaeffer S.W."/>
            <person name="Schatz M.C."/>
            <person name="Schlenke T."/>
            <person name="Schwartz R."/>
            <person name="Segarra C."/>
            <person name="Singh R.S."/>
            <person name="Sirot L."/>
            <person name="Sirota M."/>
            <person name="Sisneros N.B."/>
            <person name="Smith C.D."/>
            <person name="Smith T.F."/>
            <person name="Spieth J."/>
            <person name="Stage D.E."/>
            <person name="Stark A."/>
            <person name="Stephan W."/>
            <person name="Strausberg R.L."/>
            <person name="Strempel S."/>
            <person name="Sturgill D."/>
            <person name="Sutton G."/>
            <person name="Sutton G.G."/>
            <person name="Tao W."/>
            <person name="Teichmann S."/>
            <person name="Tobari Y.N."/>
            <person name="Tomimura Y."/>
            <person name="Tsolas J.M."/>
            <person name="Valente V.L."/>
            <person name="Venter E."/>
            <person name="Venter J.C."/>
            <person name="Vicario S."/>
            <person name="Vieira F.G."/>
            <person name="Vilella A.J."/>
            <person name="Villasante A."/>
            <person name="Walenz B."/>
            <person name="Wang J."/>
            <person name="Wasserman M."/>
            <person name="Watts T."/>
            <person name="Wilson D."/>
            <person name="Wilson R.K."/>
            <person name="Wing R.A."/>
            <person name="Wolfner M.F."/>
            <person name="Wong A."/>
            <person name="Wong G.K."/>
            <person name="Wu C.I."/>
            <person name="Wu G."/>
            <person name="Yamamoto D."/>
            <person name="Yang H.P."/>
            <person name="Yang S.P."/>
            <person name="Yorke J.A."/>
            <person name="Yoshida K."/>
            <person name="Zdobnov E."/>
            <person name="Zhang P."/>
            <person name="Zhang Y."/>
            <person name="Zimin A.V."/>
            <person name="Baldwin J."/>
            <person name="Abdouelleil A."/>
            <person name="Abdulkadir J."/>
            <person name="Abebe A."/>
            <person name="Abera B."/>
            <person name="Abreu J."/>
            <person name="Acer S.C."/>
            <person name="Aftuck L."/>
            <person name="Alexander A."/>
            <person name="An P."/>
            <person name="Anderson E."/>
            <person name="Anderson S."/>
            <person name="Arachi H."/>
            <person name="Azer M."/>
            <person name="Bachantsang P."/>
            <person name="Barry A."/>
            <person name="Bayul T."/>
            <person name="Berlin A."/>
            <person name="Bessette D."/>
            <person name="Bloom T."/>
            <person name="Blye J."/>
            <person name="Boguslavskiy L."/>
            <person name="Bonnet C."/>
            <person name="Boukhgalter B."/>
            <person name="Bourzgui I."/>
            <person name="Brown A."/>
            <person name="Cahill P."/>
            <person name="Channer S."/>
            <person name="Cheshatsang Y."/>
            <person name="Chuda L."/>
            <person name="Citroen M."/>
            <person name="Collymore A."/>
            <person name="Cooke P."/>
            <person name="Costello M."/>
            <person name="D'Aco K."/>
            <person name="Daza R."/>
            <person name="De Haan G."/>
            <person name="DeGray S."/>
            <person name="DeMaso C."/>
            <person name="Dhargay N."/>
            <person name="Dooley K."/>
            <person name="Dooley E."/>
            <person name="Doricent M."/>
            <person name="Dorje P."/>
            <person name="Dorjee K."/>
            <person name="Dupes A."/>
            <person name="Elong R."/>
            <person name="Falk J."/>
            <person name="Farina A."/>
            <person name="Faro S."/>
            <person name="Ferguson D."/>
            <person name="Fisher S."/>
            <person name="Foley C.D."/>
            <person name="Franke A."/>
            <person name="Friedrich D."/>
            <person name="Gadbois L."/>
            <person name="Gearin G."/>
            <person name="Gearin C.R."/>
            <person name="Giannoukos G."/>
            <person name="Goode T."/>
            <person name="Graham J."/>
            <person name="Grandbois E."/>
            <person name="Grewal S."/>
            <person name="Gyaltsen K."/>
            <person name="Hafez N."/>
            <person name="Hagos B."/>
            <person name="Hall J."/>
            <person name="Henson C."/>
            <person name="Hollinger A."/>
            <person name="Honan T."/>
            <person name="Huard M.D."/>
            <person name="Hughes L."/>
            <person name="Hurhula B."/>
            <person name="Husby M.E."/>
            <person name="Kamat A."/>
            <person name="Kanga B."/>
            <person name="Kashin S."/>
            <person name="Khazanovich D."/>
            <person name="Kisner P."/>
            <person name="Lance K."/>
            <person name="Lara M."/>
            <person name="Lee W."/>
            <person name="Lennon N."/>
            <person name="Letendre F."/>
            <person name="LeVine R."/>
            <person name="Lipovsky A."/>
            <person name="Liu X."/>
            <person name="Liu J."/>
            <person name="Liu S."/>
            <person name="Lokyitsang T."/>
            <person name="Lokyitsang Y."/>
            <person name="Lubonja R."/>
            <person name="Lui A."/>
            <person name="MacDonald P."/>
            <person name="Magnisalis V."/>
            <person name="Maru K."/>
            <person name="Matthews C."/>
            <person name="McCusker W."/>
            <person name="McDonough S."/>
            <person name="Mehta T."/>
            <person name="Meldrim J."/>
            <person name="Meneus L."/>
            <person name="Mihai O."/>
            <person name="Mihalev A."/>
            <person name="Mihova T."/>
            <person name="Mittelman R."/>
            <person name="Mlenga V."/>
            <person name="Montmayeur A."/>
            <person name="Mulrain L."/>
            <person name="Navidi A."/>
            <person name="Naylor J."/>
            <person name="Negash T."/>
            <person name="Nguyen T."/>
            <person name="Nguyen N."/>
            <person name="Nicol R."/>
            <person name="Norbu C."/>
            <person name="Norbu N."/>
            <person name="Novod N."/>
            <person name="O'Neill B."/>
            <person name="Osman S."/>
            <person name="Markiewicz E."/>
            <person name="Oyono O.L."/>
            <person name="Patti C."/>
            <person name="Phunkhang P."/>
            <person name="Pierre F."/>
            <person name="Priest M."/>
            <person name="Raghuraman S."/>
            <person name="Rege F."/>
            <person name="Reyes R."/>
            <person name="Rise C."/>
            <person name="Rogov P."/>
            <person name="Ross K."/>
            <person name="Ryan E."/>
            <person name="Settipalli S."/>
            <person name="Shea T."/>
            <person name="Sherpa N."/>
            <person name="Shi L."/>
            <person name="Shih D."/>
            <person name="Sparrow T."/>
            <person name="Spaulding J."/>
            <person name="Stalker J."/>
            <person name="Stange-Thomann N."/>
            <person name="Stavropoulos S."/>
            <person name="Stone C."/>
            <person name="Strader C."/>
            <person name="Tesfaye S."/>
            <person name="Thomson T."/>
            <person name="Thoulutsang Y."/>
            <person name="Thoulutsang D."/>
            <person name="Topham K."/>
            <person name="Topping I."/>
            <person name="Tsamla T."/>
            <person name="Vassiliev H."/>
            <person name="Vo A."/>
            <person name="Wangchuk T."/>
            <person name="Wangdi T."/>
            <person name="Weiand M."/>
            <person name="Wilkinson J."/>
            <person name="Wilson A."/>
            <person name="Yadav S."/>
            <person name="Young G."/>
            <person name="Yu Q."/>
            <person name="Zembek L."/>
            <person name="Zhong D."/>
            <person name="Zimmer A."/>
            <person name="Zwirko Z."/>
            <person name="Jaffe D.B."/>
            <person name="Alvarez P."/>
            <person name="Brockman W."/>
            <person name="Butler J."/>
            <person name="Chin C."/>
            <person name="Gnerre S."/>
            <person name="Grabherr M."/>
            <person name="Kleber M."/>
            <person name="Mauceli E."/>
            <person name="MacCallum I."/>
        </authorList>
    </citation>
    <scope>NUCLEOTIDE SEQUENCE [LARGE SCALE GENOMIC DNA]</scope>
    <source>
        <strain evidence="10">Tucson 15287-2541.00</strain>
    </source>
</reference>
<accession>B4J1C0</accession>
<dbReference type="InterPro" id="IPR042859">
    <property type="entry name" value="NOL11"/>
</dbReference>
<dbReference type="Pfam" id="PF20998">
    <property type="entry name" value="Nol11_C"/>
    <property type="match status" value="1"/>
</dbReference>
<evidence type="ECO:0000256" key="1">
    <source>
        <dbReference type="ARBA" id="ARBA00004604"/>
    </source>
</evidence>
<dbReference type="PANTHER" id="PTHR15633:SF2">
    <property type="entry name" value="NUCLEOLAR PROTEIN 11"/>
    <property type="match status" value="1"/>
</dbReference>
<dbReference type="InterPro" id="IPR048897">
    <property type="entry name" value="Nol11_C"/>
</dbReference>
<evidence type="ECO:0000259" key="8">
    <source>
        <dbReference type="Pfam" id="PF20998"/>
    </source>
</evidence>
<keyword evidence="10" id="KW-1185">Reference proteome</keyword>
<evidence type="ECO:0000256" key="5">
    <source>
        <dbReference type="ARBA" id="ARBA00023163"/>
    </source>
</evidence>
<keyword evidence="3" id="KW-0805">Transcription regulation</keyword>
<dbReference type="GO" id="GO:0005730">
    <property type="term" value="C:nucleolus"/>
    <property type="evidence" value="ECO:0007669"/>
    <property type="project" value="UniProtKB-SubCell"/>
</dbReference>
<comment type="subcellular location">
    <subcellularLocation>
        <location evidence="1">Nucleus</location>
        <location evidence="1">Nucleolus</location>
    </subcellularLocation>
</comment>
<evidence type="ECO:0000256" key="6">
    <source>
        <dbReference type="ARBA" id="ARBA00023242"/>
    </source>
</evidence>
<dbReference type="PhylomeDB" id="B4J1C0"/>
<dbReference type="PANTHER" id="PTHR15633">
    <property type="entry name" value="NUCLEOLAR PROTEIN 11"/>
    <property type="match status" value="1"/>
</dbReference>
<dbReference type="GO" id="GO:0030490">
    <property type="term" value="P:maturation of SSU-rRNA"/>
    <property type="evidence" value="ECO:0007669"/>
    <property type="project" value="InterPro"/>
</dbReference>
<keyword evidence="2" id="KW-0698">rRNA processing</keyword>
<feature type="domain" description="Nucleolar protein 11 C-terminal" evidence="8">
    <location>
        <begin position="401"/>
        <end position="675"/>
    </location>
</feature>
<dbReference type="OMA" id="IPYNCEV"/>
<proteinExistence type="predicted"/>
<dbReference type="SMR" id="B4J1C0"/>
<name>B4J1C0_DROGR</name>
<evidence type="ECO:0000256" key="4">
    <source>
        <dbReference type="ARBA" id="ARBA00023159"/>
    </source>
</evidence>
<dbReference type="eggNOG" id="ENOG502SB74">
    <property type="taxonomic scope" value="Eukaryota"/>
</dbReference>
<dbReference type="Proteomes" id="UP000001070">
    <property type="component" value="Unassembled WGS sequence"/>
</dbReference>
<evidence type="ECO:0000313" key="10">
    <source>
        <dbReference type="Proteomes" id="UP000001070"/>
    </source>
</evidence>
<dbReference type="InterPro" id="IPR012584">
    <property type="entry name" value="NOL11_N"/>
</dbReference>
<dbReference type="GO" id="GO:0003723">
    <property type="term" value="F:RNA binding"/>
    <property type="evidence" value="ECO:0007669"/>
    <property type="project" value="TreeGrafter"/>
</dbReference>
<evidence type="ECO:0000259" key="7">
    <source>
        <dbReference type="Pfam" id="PF08168"/>
    </source>
</evidence>
<sequence length="675" mass="76145">MSKFLSYYNLFPIPDPKEFLGMAADREKGNVITTLARNVVVILNISTHKQLHSWSLPEKLSTKVIYDAHSHKYVGVFGNHALRLWDVDTVDVAKCKKLKFQKSIAHVVATDEEAVVLYSDGFCQPLSKALESRKDQKENTAEQLALAASKTLSKPTVHSLPDGQKVLTYFEEKHATGELFLMRRSLSNLHKRAYVIKREVVRLTGHAVIEGDAGPQLMTIWSDKRIFMLSLAERSHETAPGQFVSMLAELNVESKLSVYGLSRNFAAIYGANYGQEGASLLVYNTQFKVVNAKQYFKVYLDFSRLWARDEYILLAMGQNIAAVRYRMNDELLVDMLGSQLSDAHLTPIELDHINEEESLEAAIKFAGNSRVHNTVKQAKLLKQPLADLPPANGKTVAFESSEISQHEVNELIKQHVDGELVHVDNGLEDVNVMLMSNYFDTGPQNLAVQSIVRQLERSGAGEQEITEKLLTLFIKTQNTEHVLMCVRRYMNISEHMLAWCLRYALDTTSAASATNGEAMETEDKGQASSDNELLNAVLACSFNAVAIEKHLKQRLELSHVQRLLSHLYMLATARDVLLEERPNQNTACLGNTITELQAFQWLGALLTSHITLLTISKDEQLKDVLTQWSELFQLYANLLEPLATIVPLLSNIIERRKPRNPYPTMWYGIEKVKLY</sequence>
<keyword evidence="4" id="KW-0010">Activator</keyword>
<dbReference type="KEGG" id="dgr:6557709"/>
<gene>
    <name evidence="9" type="primary">Dgri\GH17182</name>
    <name evidence="9" type="ORF">Dgri_GH17182</name>
</gene>
<dbReference type="FunCoup" id="B4J1C0">
    <property type="interactions" value="387"/>
</dbReference>
<keyword evidence="6" id="KW-0539">Nucleus</keyword>
<dbReference type="Pfam" id="PF08168">
    <property type="entry name" value="NOL11_N"/>
    <property type="match status" value="1"/>
</dbReference>
<evidence type="ECO:0000256" key="2">
    <source>
        <dbReference type="ARBA" id="ARBA00022552"/>
    </source>
</evidence>
<dbReference type="EMBL" id="CH916366">
    <property type="protein sequence ID" value="EDV97989.1"/>
    <property type="molecule type" value="Genomic_DNA"/>
</dbReference>
<organism evidence="10">
    <name type="scientific">Drosophila grimshawi</name>
    <name type="common">Hawaiian fruit fly</name>
    <name type="synonym">Idiomyia grimshawi</name>
    <dbReference type="NCBI Taxonomy" id="7222"/>
    <lineage>
        <taxon>Eukaryota</taxon>
        <taxon>Metazoa</taxon>
        <taxon>Ecdysozoa</taxon>
        <taxon>Arthropoda</taxon>
        <taxon>Hexapoda</taxon>
        <taxon>Insecta</taxon>
        <taxon>Pterygota</taxon>
        <taxon>Neoptera</taxon>
        <taxon>Endopterygota</taxon>
        <taxon>Diptera</taxon>
        <taxon>Brachycera</taxon>
        <taxon>Muscomorpha</taxon>
        <taxon>Ephydroidea</taxon>
        <taxon>Drosophilidae</taxon>
        <taxon>Drosophila</taxon>
        <taxon>Hawaiian Drosophila</taxon>
    </lineage>
</organism>
<evidence type="ECO:0000313" key="9">
    <source>
        <dbReference type="EMBL" id="EDV97989.1"/>
    </source>
</evidence>
<dbReference type="HOGENOM" id="CLU_026261_0_0_1"/>
<dbReference type="InParanoid" id="B4J1C0"/>
<dbReference type="AlphaFoldDB" id="B4J1C0"/>